<sequence>MKYVNVYEVVRTFGGHEEGGWWYDHYECIQTYPVSNDTPQERAEALCESNQAYWKRKYQPNTDIRAYVEDIEAEMETTEVPEYS</sequence>
<reference evidence="2" key="1">
    <citation type="submission" date="2015-11" db="EMBL/GenBank/DDBJ databases">
        <title>Genomic diversity of Staphylococcus saprophyticus strains from urinary tract infections, animal surfaces, and fermented foods.</title>
        <authorList>
            <person name="Wolfe B.E."/>
        </authorList>
    </citation>
    <scope>NUCLEOTIDE SEQUENCE [LARGE SCALE GENOMIC DNA]</scope>
    <source>
        <strain evidence="2">738_7</strain>
    </source>
</reference>
<protein>
    <submittedName>
        <fullName evidence="1">Uncharacterized protein</fullName>
    </submittedName>
</protein>
<comment type="caution">
    <text evidence="1">The sequence shown here is derived from an EMBL/GenBank/DDBJ whole genome shotgun (WGS) entry which is preliminary data.</text>
</comment>
<organism evidence="1 2">
    <name type="scientific">Staphylococcus equorum</name>
    <dbReference type="NCBI Taxonomy" id="246432"/>
    <lineage>
        <taxon>Bacteria</taxon>
        <taxon>Bacillati</taxon>
        <taxon>Bacillota</taxon>
        <taxon>Bacilli</taxon>
        <taxon>Bacillales</taxon>
        <taxon>Staphylococcaceae</taxon>
        <taxon>Staphylococcus</taxon>
    </lineage>
</organism>
<proteinExistence type="predicted"/>
<evidence type="ECO:0000313" key="1">
    <source>
        <dbReference type="EMBL" id="OEK58823.1"/>
    </source>
</evidence>
<dbReference type="RefSeq" id="WP_069854399.1">
    <property type="nucleotide sequence ID" value="NZ_LNPX01000005.1"/>
</dbReference>
<evidence type="ECO:0000313" key="2">
    <source>
        <dbReference type="Proteomes" id="UP000095464"/>
    </source>
</evidence>
<accession>A0AAP7IFA8</accession>
<name>A0AAP7IFA8_9STAP</name>
<gene>
    <name evidence="1" type="ORF">ASS94_01330</name>
</gene>
<dbReference type="Proteomes" id="UP000095464">
    <property type="component" value="Unassembled WGS sequence"/>
</dbReference>
<dbReference type="AlphaFoldDB" id="A0AAP7IFA8"/>
<dbReference type="EMBL" id="LNPX01000005">
    <property type="protein sequence ID" value="OEK58823.1"/>
    <property type="molecule type" value="Genomic_DNA"/>
</dbReference>